<name>A0A4Z1C5M6_9GAMM</name>
<dbReference type="RefSeq" id="WP_150960243.1">
    <property type="nucleotide sequence ID" value="NZ_SRPF01000005.1"/>
</dbReference>
<dbReference type="AlphaFoldDB" id="A0A4Z1C5M6"/>
<keyword evidence="2" id="KW-1185">Reference proteome</keyword>
<proteinExistence type="predicted"/>
<evidence type="ECO:0000313" key="1">
    <source>
        <dbReference type="EMBL" id="TGN38522.1"/>
    </source>
</evidence>
<gene>
    <name evidence="1" type="ORF">E5Q11_15255</name>
</gene>
<protein>
    <recommendedName>
        <fullName evidence="3">Lipopolysaccharide kinase</fullName>
    </recommendedName>
</protein>
<reference evidence="1 2" key="1">
    <citation type="submission" date="2019-04" db="EMBL/GenBank/DDBJ databases">
        <authorList>
            <person name="Park S."/>
            <person name="Yoon J.-H."/>
        </authorList>
    </citation>
    <scope>NUCLEOTIDE SEQUENCE [LARGE SCALE GENOMIC DNA]</scope>
    <source>
        <strain evidence="1 2">HJM-18</strain>
    </source>
</reference>
<comment type="caution">
    <text evidence="1">The sequence shown here is derived from an EMBL/GenBank/DDBJ whole genome shotgun (WGS) entry which is preliminary data.</text>
</comment>
<evidence type="ECO:0000313" key="2">
    <source>
        <dbReference type="Proteomes" id="UP000298325"/>
    </source>
</evidence>
<sequence>MDIRSTEEDQNECRETRIDSWHLLYTQEDDKARAFLTAYLAEGLQREQTFRDNWRTLSAQIRFENESLLLKIPRARNGRRWERLLSFFRGSDAVRSFRQLQLMPSLGLDSPQPVIAGEARRRGFVVDSFLCYRFVDARRAEKQDAPLVLKAILRLHSQGYLRSDAQLANFLIRPDGSVVFIDFRLKKPRILSGLSKAKELDRFFRSCPEARADYANEEKVTVWLMIARYLGDFEFATRALKRRLRNKKRL</sequence>
<dbReference type="InterPro" id="IPR011009">
    <property type="entry name" value="Kinase-like_dom_sf"/>
</dbReference>
<accession>A0A4Z1C5M6</accession>
<dbReference type="EMBL" id="SRPF01000005">
    <property type="protein sequence ID" value="TGN38522.1"/>
    <property type="molecule type" value="Genomic_DNA"/>
</dbReference>
<organism evidence="1 2">
    <name type="scientific">Marinobacter confluentis</name>
    <dbReference type="NCBI Taxonomy" id="1697557"/>
    <lineage>
        <taxon>Bacteria</taxon>
        <taxon>Pseudomonadati</taxon>
        <taxon>Pseudomonadota</taxon>
        <taxon>Gammaproteobacteria</taxon>
        <taxon>Pseudomonadales</taxon>
        <taxon>Marinobacteraceae</taxon>
        <taxon>Marinobacter</taxon>
    </lineage>
</organism>
<dbReference type="Proteomes" id="UP000298325">
    <property type="component" value="Unassembled WGS sequence"/>
</dbReference>
<evidence type="ECO:0008006" key="3">
    <source>
        <dbReference type="Google" id="ProtNLM"/>
    </source>
</evidence>
<dbReference type="SUPFAM" id="SSF56112">
    <property type="entry name" value="Protein kinase-like (PK-like)"/>
    <property type="match status" value="1"/>
</dbReference>